<feature type="transmembrane region" description="Helical" evidence="8">
    <location>
        <begin position="62"/>
        <end position="88"/>
    </location>
</feature>
<feature type="transmembrane region" description="Helical" evidence="8">
    <location>
        <begin position="492"/>
        <end position="522"/>
    </location>
</feature>
<evidence type="ECO:0000256" key="3">
    <source>
        <dbReference type="ARBA" id="ARBA00022448"/>
    </source>
</evidence>
<evidence type="ECO:0000313" key="10">
    <source>
        <dbReference type="EMBL" id="EOA06777.1"/>
    </source>
</evidence>
<feature type="domain" description="ABC transmembrane type-1" evidence="9">
    <location>
        <begin position="372"/>
        <end position="560"/>
    </location>
</feature>
<evidence type="ECO:0000256" key="8">
    <source>
        <dbReference type="RuleBase" id="RU363032"/>
    </source>
</evidence>
<feature type="domain" description="ABC transmembrane type-1" evidence="9">
    <location>
        <begin position="63"/>
        <end position="269"/>
    </location>
</feature>
<dbReference type="Proteomes" id="UP000006772">
    <property type="component" value="Unassembled WGS sequence"/>
</dbReference>
<dbReference type="SUPFAM" id="SSF161098">
    <property type="entry name" value="MetI-like"/>
    <property type="match status" value="2"/>
</dbReference>
<dbReference type="GO" id="GO:0055085">
    <property type="term" value="P:transmembrane transport"/>
    <property type="evidence" value="ECO:0007669"/>
    <property type="project" value="InterPro"/>
</dbReference>
<organism evidence="10 11">
    <name type="scientific">Herbaspirillum frisingense GSF30</name>
    <dbReference type="NCBI Taxonomy" id="864073"/>
    <lineage>
        <taxon>Bacteria</taxon>
        <taxon>Pseudomonadati</taxon>
        <taxon>Pseudomonadota</taxon>
        <taxon>Betaproteobacteria</taxon>
        <taxon>Burkholderiales</taxon>
        <taxon>Oxalobacteraceae</taxon>
        <taxon>Herbaspirillum</taxon>
    </lineage>
</organism>
<dbReference type="CDD" id="cd06261">
    <property type="entry name" value="TM_PBP2"/>
    <property type="match status" value="2"/>
</dbReference>
<dbReference type="Gene3D" id="1.10.3720.10">
    <property type="entry name" value="MetI-like"/>
    <property type="match status" value="2"/>
</dbReference>
<evidence type="ECO:0000259" key="9">
    <source>
        <dbReference type="PROSITE" id="PS50928"/>
    </source>
</evidence>
<dbReference type="RefSeq" id="WP_006461256.1">
    <property type="nucleotide sequence ID" value="NZ_AEEC02000001.1"/>
</dbReference>
<dbReference type="PANTHER" id="PTHR42929:SF5">
    <property type="entry name" value="ABC TRANSPORTER PERMEASE PROTEIN"/>
    <property type="match status" value="1"/>
</dbReference>
<feature type="transmembrane region" description="Helical" evidence="8">
    <location>
        <begin position="409"/>
        <end position="431"/>
    </location>
</feature>
<dbReference type="InterPro" id="IPR035906">
    <property type="entry name" value="MetI-like_sf"/>
</dbReference>
<feature type="transmembrane region" description="Helical" evidence="8">
    <location>
        <begin position="372"/>
        <end position="397"/>
    </location>
</feature>
<reference evidence="10 11" key="1">
    <citation type="journal article" date="2013" name="Front. Microbiol.">
        <title>The genome of the endophytic bacterium H. frisingense GSF30(T) identifies diverse strategies in the Herbaspirillum genus to interact with plants.</title>
        <authorList>
            <person name="Straub D."/>
            <person name="Rothballer M."/>
            <person name="Hartmann A."/>
            <person name="Ludewig U."/>
        </authorList>
    </citation>
    <scope>NUCLEOTIDE SEQUENCE [LARGE SCALE GENOMIC DNA]</scope>
    <source>
        <strain evidence="10 11">GSF30</strain>
    </source>
</reference>
<evidence type="ECO:0000256" key="2">
    <source>
        <dbReference type="ARBA" id="ARBA00007069"/>
    </source>
</evidence>
<feature type="transmembrane region" description="Helical" evidence="8">
    <location>
        <begin position="248"/>
        <end position="269"/>
    </location>
</feature>
<dbReference type="PROSITE" id="PS50928">
    <property type="entry name" value="ABC_TM1"/>
    <property type="match status" value="2"/>
</dbReference>
<gene>
    <name evidence="10" type="ORF">HFRIS_000650</name>
</gene>
<feature type="transmembrane region" description="Helical" evidence="8">
    <location>
        <begin position="143"/>
        <end position="166"/>
    </location>
</feature>
<evidence type="ECO:0000313" key="11">
    <source>
        <dbReference type="Proteomes" id="UP000006772"/>
    </source>
</evidence>
<evidence type="ECO:0000256" key="1">
    <source>
        <dbReference type="ARBA" id="ARBA00004651"/>
    </source>
</evidence>
<keyword evidence="5 8" id="KW-0812">Transmembrane</keyword>
<keyword evidence="7 8" id="KW-0472">Membrane</keyword>
<feature type="transmembrane region" description="Helical" evidence="8">
    <location>
        <begin position="443"/>
        <end position="463"/>
    </location>
</feature>
<evidence type="ECO:0000256" key="5">
    <source>
        <dbReference type="ARBA" id="ARBA00022692"/>
    </source>
</evidence>
<keyword evidence="6 8" id="KW-1133">Transmembrane helix</keyword>
<dbReference type="PANTHER" id="PTHR42929">
    <property type="entry name" value="INNER MEMBRANE ABC TRANSPORTER PERMEASE PROTEIN YDCU-RELATED-RELATED"/>
    <property type="match status" value="1"/>
</dbReference>
<keyword evidence="3 8" id="KW-0813">Transport</keyword>
<dbReference type="AlphaFoldDB" id="A0AAI9IIM3"/>
<dbReference type="EMBL" id="AEEC02000001">
    <property type="protein sequence ID" value="EOA06777.1"/>
    <property type="molecule type" value="Genomic_DNA"/>
</dbReference>
<feature type="transmembrane region" description="Helical" evidence="8">
    <location>
        <begin position="178"/>
        <end position="198"/>
    </location>
</feature>
<accession>A0AAI9IIM3</accession>
<dbReference type="InterPro" id="IPR000515">
    <property type="entry name" value="MetI-like"/>
</dbReference>
<evidence type="ECO:0000256" key="7">
    <source>
        <dbReference type="ARBA" id="ARBA00023136"/>
    </source>
</evidence>
<comment type="similarity">
    <text evidence="2">Belongs to the binding-protein-dependent transport system permease family. CysTW subfamily.</text>
</comment>
<evidence type="ECO:0000256" key="6">
    <source>
        <dbReference type="ARBA" id="ARBA00022989"/>
    </source>
</evidence>
<feature type="transmembrane region" description="Helical" evidence="8">
    <location>
        <begin position="320"/>
        <end position="341"/>
    </location>
</feature>
<dbReference type="Pfam" id="PF00528">
    <property type="entry name" value="BPD_transp_1"/>
    <property type="match status" value="2"/>
</dbReference>
<dbReference type="GO" id="GO:0005886">
    <property type="term" value="C:plasma membrane"/>
    <property type="evidence" value="ECO:0007669"/>
    <property type="project" value="UniProtKB-SubCell"/>
</dbReference>
<feature type="transmembrane region" description="Helical" evidence="8">
    <location>
        <begin position="542"/>
        <end position="562"/>
    </location>
</feature>
<feature type="transmembrane region" description="Helical" evidence="8">
    <location>
        <begin position="100"/>
        <end position="123"/>
    </location>
</feature>
<name>A0AAI9IIM3_9BURK</name>
<evidence type="ECO:0000256" key="4">
    <source>
        <dbReference type="ARBA" id="ARBA00022475"/>
    </source>
</evidence>
<proteinExistence type="inferred from homology"/>
<feature type="transmembrane region" description="Helical" evidence="8">
    <location>
        <begin position="289"/>
        <end position="308"/>
    </location>
</feature>
<comment type="subcellular location">
    <subcellularLocation>
        <location evidence="1 8">Cell membrane</location>
        <topology evidence="1 8">Multi-pass membrane protein</topology>
    </subcellularLocation>
</comment>
<comment type="caution">
    <text evidence="10">The sequence shown here is derived from an EMBL/GenBank/DDBJ whole genome shotgun (WGS) entry which is preliminary data.</text>
</comment>
<sequence>MPASFMKTLRALLPAVPCLLFLAIFFCLPVVEILQTSVLDADGHFTTAQYVRLGSDFVFFKVLWTTFSISGMTALFSVLLGFPVAYFLSQLDDRIRERWIMWIMIPFWTSYLVKTFAWILVLSKTGVLFSLAHALGMVDDGRALVPSMFGVMIGMVHAMLPLAVINMLPIMRSVNMQLMHAAETLGASPSVSFFSIFLPMAGPGVAAAGLLVFITSLGFFILPALLGAPSETMVAQLVIQAINELFNLPYAAALSAVLLVAAILIFMLYDKLVGLSSLSGETRTRSSSGGTWSNTLLIAIGRLFSGLRRATDGRRPIMKVYGFGIVALLSLPIIVVLPIAFTDSPFLSFPPKGLSLRWFNSFLFSEVWQTSFLRSFGVATVTALASTAFGIGAALALTRLPSRWTKPFFAFLLAPLIVPRIVVAVGLFYLFSRLSLVGTDIGLVIGHTVLAIPYVVVTMAAALKRFDWRLDDAARILGASAMTRLRTIHLPIMIGSIAAALQMAFIISFDELTIAIFVSGGLKNTLPKQMWDDMILQVNPTLAAVSLVMVVIISLLVALPSLHKRLRMARS</sequence>
<feature type="transmembrane region" description="Helical" evidence="8">
    <location>
        <begin position="204"/>
        <end position="227"/>
    </location>
</feature>
<protein>
    <submittedName>
        <fullName evidence="10">Binding-protein-dependent transport system inner membrane protein</fullName>
    </submittedName>
</protein>
<keyword evidence="4" id="KW-1003">Cell membrane</keyword>